<dbReference type="InterPro" id="IPR007548">
    <property type="entry name" value="DUF505"/>
</dbReference>
<dbReference type="RefSeq" id="WP_011018413.1">
    <property type="nucleotide sequence ID" value="NZ_DUJS01000004.1"/>
</dbReference>
<accession>A0A832WL71</accession>
<evidence type="ECO:0000313" key="2">
    <source>
        <dbReference type="Proteomes" id="UP000619545"/>
    </source>
</evidence>
<dbReference type="Proteomes" id="UP000619545">
    <property type="component" value="Unassembled WGS sequence"/>
</dbReference>
<organism evidence="1 2">
    <name type="scientific">Methanopyrus kandleri</name>
    <dbReference type="NCBI Taxonomy" id="2320"/>
    <lineage>
        <taxon>Archaea</taxon>
        <taxon>Methanobacteriati</taxon>
        <taxon>Methanobacteriota</taxon>
        <taxon>Methanomada group</taxon>
        <taxon>Methanopyri</taxon>
        <taxon>Methanopyrales</taxon>
        <taxon>Methanopyraceae</taxon>
        <taxon>Methanopyrus</taxon>
    </lineage>
</organism>
<proteinExistence type="predicted"/>
<sequence length="606" mass="67483">MLLLKDHAEVLLTVEELGTREEAREIAEEAEAVTEIIPQRLLELELQGLMKRVGPNEWELTDAGKTAAKAVAEAVDILEQPPQEWAHDRWVGSDTVLALKHAALSFVPERWEELLSERGLSEDGELTKAGELVLEAYFKATPKLYVTQDVAGRIARLPPGPGTLKTFIRYRETIDIPDNIFHALEAMRLLVISPPADGGRTYTLTALGREVKYAIEKAIPAMHLVLSPGIMEDVKAVSEGEEPEDMERLERLGYAWKGSLTRAGEHVLRAYEMVGEDFPGVPPISIRPSELRLLEIIDHLYRPDENPNVAPTLKRIKRVLVEEYGEADPDPTTDLKELEAHGFVEKTVCDYGKEKGKPIWVLTEEGERLLHGLGAPVRAEGVKAVTVSMGFESPSPEWLEEAHRAGLVSQAAITTKGLMAAKIARRVERAPFLTGDEAKLIYRMPNGSIDRGKLIEDVCDRYGLEEHQVLESLSKLESRGIVEELLTGGVILTRAGQHLKTAIHRGQTMEILKLRHPITPVATRLLKAVYDLKREGVSAKKLSKFPKTLLKRADVTLDQAKKAVGLLRRTKMMSGWKITEAGEELLRAFEVLQEAPEVRQHPEEAA</sequence>
<name>A0A832WL71_9EURY</name>
<protein>
    <submittedName>
        <fullName evidence="1">DUF505 family protein</fullName>
    </submittedName>
</protein>
<dbReference type="GeneID" id="1477344"/>
<dbReference type="PIRSF" id="PIRSF029056">
    <property type="entry name" value="DUF505"/>
    <property type="match status" value="1"/>
</dbReference>
<reference evidence="1" key="1">
    <citation type="journal article" date="2020" name="bioRxiv">
        <title>A rank-normalized archaeal taxonomy based on genome phylogeny resolves widespread incomplete and uneven classifications.</title>
        <authorList>
            <person name="Rinke C."/>
            <person name="Chuvochina M."/>
            <person name="Mussig A.J."/>
            <person name="Chaumeil P.-A."/>
            <person name="Waite D.W."/>
            <person name="Whitman W.B."/>
            <person name="Parks D.H."/>
            <person name="Hugenholtz P."/>
        </authorList>
    </citation>
    <scope>NUCLEOTIDE SEQUENCE</scope>
    <source>
        <strain evidence="1">UBA8853</strain>
    </source>
</reference>
<dbReference type="EMBL" id="DUJS01000004">
    <property type="protein sequence ID" value="HII70820.1"/>
    <property type="molecule type" value="Genomic_DNA"/>
</dbReference>
<dbReference type="AlphaFoldDB" id="A0A832WL71"/>
<dbReference type="OMA" id="ISMIRYS"/>
<dbReference type="Pfam" id="PF04458">
    <property type="entry name" value="DUF505"/>
    <property type="match status" value="2"/>
</dbReference>
<comment type="caution">
    <text evidence="1">The sequence shown here is derived from an EMBL/GenBank/DDBJ whole genome shotgun (WGS) entry which is preliminary data.</text>
</comment>
<evidence type="ECO:0000313" key="1">
    <source>
        <dbReference type="EMBL" id="HII70820.1"/>
    </source>
</evidence>
<gene>
    <name evidence="1" type="ORF">HA336_06285</name>
</gene>